<proteinExistence type="predicted"/>
<evidence type="ECO:0000313" key="1">
    <source>
        <dbReference type="EMBL" id="SFB10966.1"/>
    </source>
</evidence>
<accession>A0A1I0YDV5</accession>
<name>A0A1I0YDV5_SELRU</name>
<organism evidence="1 2">
    <name type="scientific">Selenomonas ruminantium</name>
    <dbReference type="NCBI Taxonomy" id="971"/>
    <lineage>
        <taxon>Bacteria</taxon>
        <taxon>Bacillati</taxon>
        <taxon>Bacillota</taxon>
        <taxon>Negativicutes</taxon>
        <taxon>Selenomonadales</taxon>
        <taxon>Selenomonadaceae</taxon>
        <taxon>Selenomonas</taxon>
    </lineage>
</organism>
<protein>
    <submittedName>
        <fullName evidence="1">Uncharacterized protein</fullName>
    </submittedName>
</protein>
<dbReference type="Proteomes" id="UP000183843">
    <property type="component" value="Unassembled WGS sequence"/>
</dbReference>
<reference evidence="1 2" key="1">
    <citation type="submission" date="2016-10" db="EMBL/GenBank/DDBJ databases">
        <authorList>
            <person name="de Groot N.N."/>
        </authorList>
    </citation>
    <scope>NUCLEOTIDE SEQUENCE [LARGE SCALE GENOMIC DNA]</scope>
    <source>
        <strain evidence="1 2">L14</strain>
    </source>
</reference>
<evidence type="ECO:0000313" key="2">
    <source>
        <dbReference type="Proteomes" id="UP000183843"/>
    </source>
</evidence>
<gene>
    <name evidence="1" type="ORF">SAMN05216587_111115</name>
</gene>
<sequence length="212" mass="24957">MEHIYLEINPKSIAEHGYIVPKCEVYDCYYSNMNNRKKINDYKKITTVMYRHEKNITFTNVKYEDAYKPKFGGGYERVTRVQTIHSNTPCNKIFIWRIVEPNDSLLEVINNPVKVGDNLKTKAVENIKRLFMMKDAKKDNELNELLPFDEWVTNFVAPKVLAEWDKMIRTYPGSFLKTYREAAVNLGDSEEIGYELEGIMDVIDFSQIIKRY</sequence>
<dbReference type="AlphaFoldDB" id="A0A1I0YDV5"/>
<dbReference type="RefSeq" id="WP_074816890.1">
    <property type="nucleotide sequence ID" value="NZ_FOJX01000011.1"/>
</dbReference>
<dbReference type="EMBL" id="FOJX01000011">
    <property type="protein sequence ID" value="SFB10966.1"/>
    <property type="molecule type" value="Genomic_DNA"/>
</dbReference>